<reference evidence="3" key="1">
    <citation type="submission" date="2022-01" db="EMBL/GenBank/DDBJ databases">
        <authorList>
            <person name="King R."/>
        </authorList>
    </citation>
    <scope>NUCLEOTIDE SEQUENCE</scope>
</reference>
<evidence type="ECO:0000256" key="2">
    <source>
        <dbReference type="PROSITE-ProRule" id="PRU00317"/>
    </source>
</evidence>
<dbReference type="GO" id="GO:0000056">
    <property type="term" value="P:ribosomal small subunit export from nucleus"/>
    <property type="evidence" value="ECO:0007669"/>
    <property type="project" value="TreeGrafter"/>
</dbReference>
<dbReference type="Pfam" id="PF22493">
    <property type="entry name" value="PUF_NOP9"/>
    <property type="match status" value="1"/>
</dbReference>
<keyword evidence="4" id="KW-1185">Reference proteome</keyword>
<name>A0A9N9SS44_DIABA</name>
<accession>A0A9N9SS44</accession>
<evidence type="ECO:0000313" key="3">
    <source>
        <dbReference type="EMBL" id="CAG9829323.1"/>
    </source>
</evidence>
<dbReference type="GO" id="GO:0003723">
    <property type="term" value="F:RNA binding"/>
    <property type="evidence" value="ECO:0007669"/>
    <property type="project" value="InterPro"/>
</dbReference>
<dbReference type="PANTHER" id="PTHR13102">
    <property type="entry name" value="NUCLEOLAR PROTEIN 9"/>
    <property type="match status" value="1"/>
</dbReference>
<dbReference type="PROSITE" id="PS50302">
    <property type="entry name" value="PUM"/>
    <property type="match status" value="1"/>
</dbReference>
<dbReference type="Gene3D" id="1.25.10.10">
    <property type="entry name" value="Leucine-rich Repeat Variant"/>
    <property type="match status" value="2"/>
</dbReference>
<dbReference type="InterPro" id="IPR001313">
    <property type="entry name" value="Pumilio_RNA-bd_rpt"/>
</dbReference>
<dbReference type="SUPFAM" id="SSF48371">
    <property type="entry name" value="ARM repeat"/>
    <property type="match status" value="1"/>
</dbReference>
<organism evidence="3 4">
    <name type="scientific">Diabrotica balteata</name>
    <name type="common">Banded cucumber beetle</name>
    <dbReference type="NCBI Taxonomy" id="107213"/>
    <lineage>
        <taxon>Eukaryota</taxon>
        <taxon>Metazoa</taxon>
        <taxon>Ecdysozoa</taxon>
        <taxon>Arthropoda</taxon>
        <taxon>Hexapoda</taxon>
        <taxon>Insecta</taxon>
        <taxon>Pterygota</taxon>
        <taxon>Neoptera</taxon>
        <taxon>Endopterygota</taxon>
        <taxon>Coleoptera</taxon>
        <taxon>Polyphaga</taxon>
        <taxon>Cucujiformia</taxon>
        <taxon>Chrysomeloidea</taxon>
        <taxon>Chrysomelidae</taxon>
        <taxon>Galerucinae</taxon>
        <taxon>Diabroticina</taxon>
        <taxon>Diabroticites</taxon>
        <taxon>Diabrotica</taxon>
    </lineage>
</organism>
<keyword evidence="1" id="KW-0677">Repeat</keyword>
<feature type="repeat" description="Pumilio" evidence="2">
    <location>
        <begin position="307"/>
        <end position="348"/>
    </location>
</feature>
<sequence length="584" mass="67322">MESNSSENSQKRNNRKRKKSFLKNARKYAKKGHFGRGSQLDSDTYHYFVKILETFKEGFDTDEDKQVFANNVFAQTEDQEVNCSCNQVGCRVVELLLPFANDDILKKFMVAFSEDMRPLISDRFASHVLECLVSESCKRTLNNKVPEESRTDYQNFAIKVSKFLLNNLEDYIWDTCGNHVIRSCLTHLIQMPVDKKNEEVVKVEVPDEFSEIVKECGQRIISWPQFKEMCMSDLTSGFLQVLMKCLKIVDSKMLKLYLKKLTKEVFVNNSEQIEQQTNILPPAFGSQSIIMLTETALHLSNTKLFTQLYTSCFAGHLSKLATKRITNFAVQKLIQHSEQKEEFESIFDELVDHFPEIIKVGHSGVILALAEACKRLCTKQGSFVQNLMKAFDCFEPEERQNSFILCLSRFVMYEVNLNMSVDNLQKEKLNLHGTLILQKLLDFNKPIKIVNALLSLEQNTLKDLFSNTMGSHIVDAYVKGLFVGEKSREKLVRKMMGMYKDLAVSKFGSRSFEALWIAASLKFKLQIMEELSHKDGSWIHSDFGKIIAQKVNFVTFKRNKDEWKNSLNKNKGNKDEEMLAEILK</sequence>
<proteinExistence type="predicted"/>
<dbReference type="InterPro" id="IPR016024">
    <property type="entry name" value="ARM-type_fold"/>
</dbReference>
<dbReference type="GO" id="GO:0000480">
    <property type="term" value="P:endonucleolytic cleavage in 5'-ETS of tricistronic rRNA transcript (SSU-rRNA, 5.8S rRNA, LSU-rRNA)"/>
    <property type="evidence" value="ECO:0007669"/>
    <property type="project" value="TreeGrafter"/>
</dbReference>
<dbReference type="GO" id="GO:0005730">
    <property type="term" value="C:nucleolus"/>
    <property type="evidence" value="ECO:0007669"/>
    <property type="project" value="TreeGrafter"/>
</dbReference>
<dbReference type="SMART" id="SM00025">
    <property type="entry name" value="Pumilio"/>
    <property type="match status" value="6"/>
</dbReference>
<evidence type="ECO:0008006" key="5">
    <source>
        <dbReference type="Google" id="ProtNLM"/>
    </source>
</evidence>
<dbReference type="InterPro" id="IPR011989">
    <property type="entry name" value="ARM-like"/>
</dbReference>
<dbReference type="GO" id="GO:0030688">
    <property type="term" value="C:preribosome, small subunit precursor"/>
    <property type="evidence" value="ECO:0007669"/>
    <property type="project" value="TreeGrafter"/>
</dbReference>
<dbReference type="OrthoDB" id="9987665at2759"/>
<dbReference type="AlphaFoldDB" id="A0A9N9SS44"/>
<protein>
    <recommendedName>
        <fullName evidence="5">Nucleolar protein 9</fullName>
    </recommendedName>
</protein>
<dbReference type="GO" id="GO:0000447">
    <property type="term" value="P:endonucleolytic cleavage in ITS1 to separate SSU-rRNA from 5.8S rRNA and LSU-rRNA from tricistronic rRNA transcript (SSU-rRNA, 5.8S rRNA, LSU-rRNA)"/>
    <property type="evidence" value="ECO:0007669"/>
    <property type="project" value="TreeGrafter"/>
</dbReference>
<dbReference type="GO" id="GO:0000472">
    <property type="term" value="P:endonucleolytic cleavage to generate mature 5'-end of SSU-rRNA from (SSU-rRNA, 5.8S rRNA, LSU-rRNA)"/>
    <property type="evidence" value="ECO:0007669"/>
    <property type="project" value="TreeGrafter"/>
</dbReference>
<dbReference type="Proteomes" id="UP001153709">
    <property type="component" value="Chromosome 2"/>
</dbReference>
<evidence type="ECO:0000256" key="1">
    <source>
        <dbReference type="ARBA" id="ARBA00022737"/>
    </source>
</evidence>
<gene>
    <name evidence="3" type="ORF">DIABBA_LOCUS3153</name>
</gene>
<dbReference type="GO" id="GO:0030686">
    <property type="term" value="C:90S preribosome"/>
    <property type="evidence" value="ECO:0007669"/>
    <property type="project" value="TreeGrafter"/>
</dbReference>
<dbReference type="EMBL" id="OU898277">
    <property type="protein sequence ID" value="CAG9829323.1"/>
    <property type="molecule type" value="Genomic_DNA"/>
</dbReference>
<dbReference type="InterPro" id="IPR040000">
    <property type="entry name" value="NOP9"/>
</dbReference>
<dbReference type="PANTHER" id="PTHR13102:SF0">
    <property type="entry name" value="NUCLEOLAR PROTEIN 9"/>
    <property type="match status" value="1"/>
</dbReference>
<evidence type="ECO:0000313" key="4">
    <source>
        <dbReference type="Proteomes" id="UP001153709"/>
    </source>
</evidence>